<dbReference type="EMBL" id="JACVVK020000356">
    <property type="protein sequence ID" value="KAK7477192.1"/>
    <property type="molecule type" value="Genomic_DNA"/>
</dbReference>
<protein>
    <submittedName>
        <fullName evidence="2">Uncharacterized protein</fullName>
    </submittedName>
</protein>
<evidence type="ECO:0000313" key="2">
    <source>
        <dbReference type="EMBL" id="KAK7477192.1"/>
    </source>
</evidence>
<feature type="signal peptide" evidence="1">
    <location>
        <begin position="1"/>
        <end position="22"/>
    </location>
</feature>
<gene>
    <name evidence="2" type="ORF">BaRGS_00031577</name>
</gene>
<dbReference type="Proteomes" id="UP001519460">
    <property type="component" value="Unassembled WGS sequence"/>
</dbReference>
<proteinExistence type="predicted"/>
<evidence type="ECO:0000313" key="3">
    <source>
        <dbReference type="Proteomes" id="UP001519460"/>
    </source>
</evidence>
<comment type="caution">
    <text evidence="2">The sequence shown here is derived from an EMBL/GenBank/DDBJ whole genome shotgun (WGS) entry which is preliminary data.</text>
</comment>
<feature type="chain" id="PRO_5044813400" evidence="1">
    <location>
        <begin position="23"/>
        <end position="77"/>
    </location>
</feature>
<keyword evidence="3" id="KW-1185">Reference proteome</keyword>
<dbReference type="AlphaFoldDB" id="A0ABD0JQN4"/>
<reference evidence="2 3" key="1">
    <citation type="journal article" date="2023" name="Sci. Data">
        <title>Genome assembly of the Korean intertidal mud-creeper Batillaria attramentaria.</title>
        <authorList>
            <person name="Patra A.K."/>
            <person name="Ho P.T."/>
            <person name="Jun S."/>
            <person name="Lee S.J."/>
            <person name="Kim Y."/>
            <person name="Won Y.J."/>
        </authorList>
    </citation>
    <scope>NUCLEOTIDE SEQUENCE [LARGE SCALE GENOMIC DNA]</scope>
    <source>
        <strain evidence="2">Wonlab-2016</strain>
    </source>
</reference>
<organism evidence="2 3">
    <name type="scientific">Batillaria attramentaria</name>
    <dbReference type="NCBI Taxonomy" id="370345"/>
    <lineage>
        <taxon>Eukaryota</taxon>
        <taxon>Metazoa</taxon>
        <taxon>Spiralia</taxon>
        <taxon>Lophotrochozoa</taxon>
        <taxon>Mollusca</taxon>
        <taxon>Gastropoda</taxon>
        <taxon>Caenogastropoda</taxon>
        <taxon>Sorbeoconcha</taxon>
        <taxon>Cerithioidea</taxon>
        <taxon>Batillariidae</taxon>
        <taxon>Batillaria</taxon>
    </lineage>
</organism>
<accession>A0ABD0JQN4</accession>
<evidence type="ECO:0000256" key="1">
    <source>
        <dbReference type="SAM" id="SignalP"/>
    </source>
</evidence>
<name>A0ABD0JQN4_9CAEN</name>
<sequence length="77" mass="8246">MRFNTQPSQLLLLLQTNPLAVLTTISRTRRVSGPDLCRASAQSTKAGIPRALQQINNLSTVLLVCGTGRPRESSGIG</sequence>
<keyword evidence="1" id="KW-0732">Signal</keyword>